<gene>
    <name evidence="2" type="ORF">H9Q16_19910</name>
</gene>
<dbReference type="AlphaFoldDB" id="A0A927HGP2"/>
<keyword evidence="1" id="KW-0812">Transmembrane</keyword>
<keyword evidence="1" id="KW-1133">Transmembrane helix</keyword>
<organism evidence="2 3">
    <name type="scientific">Sulfitobacter aestuariivivens</name>
    <dbReference type="NCBI Taxonomy" id="2766981"/>
    <lineage>
        <taxon>Bacteria</taxon>
        <taxon>Pseudomonadati</taxon>
        <taxon>Pseudomonadota</taxon>
        <taxon>Alphaproteobacteria</taxon>
        <taxon>Rhodobacterales</taxon>
        <taxon>Roseobacteraceae</taxon>
        <taxon>Sulfitobacter</taxon>
    </lineage>
</organism>
<accession>A0A927HGP2</accession>
<sequence length="68" mass="7225">MVNYVSGLPARLRGEEDGLALTEYLILLGLLTAAVVLAVLAFGENLGAQWGLWSTWLSGLNPPPDLST</sequence>
<protein>
    <recommendedName>
        <fullName evidence="4">Flp family type IVb pilin</fullName>
    </recommendedName>
</protein>
<dbReference type="EMBL" id="JACTAG010000005">
    <property type="protein sequence ID" value="MBD3666206.1"/>
    <property type="molecule type" value="Genomic_DNA"/>
</dbReference>
<feature type="transmembrane region" description="Helical" evidence="1">
    <location>
        <begin position="24"/>
        <end position="43"/>
    </location>
</feature>
<comment type="caution">
    <text evidence="2">The sequence shown here is derived from an EMBL/GenBank/DDBJ whole genome shotgun (WGS) entry which is preliminary data.</text>
</comment>
<evidence type="ECO:0000313" key="2">
    <source>
        <dbReference type="EMBL" id="MBD3666206.1"/>
    </source>
</evidence>
<proteinExistence type="predicted"/>
<evidence type="ECO:0000256" key="1">
    <source>
        <dbReference type="SAM" id="Phobius"/>
    </source>
</evidence>
<dbReference type="Proteomes" id="UP000635142">
    <property type="component" value="Unassembled WGS sequence"/>
</dbReference>
<evidence type="ECO:0008006" key="4">
    <source>
        <dbReference type="Google" id="ProtNLM"/>
    </source>
</evidence>
<keyword evidence="1" id="KW-0472">Membrane</keyword>
<reference evidence="2" key="1">
    <citation type="submission" date="2020-08" db="EMBL/GenBank/DDBJ databases">
        <title>Sulfitobacter aestuariivivens sp. nov., isolated from a tidal flat.</title>
        <authorList>
            <person name="Park S."/>
            <person name="Yoon J.-H."/>
        </authorList>
    </citation>
    <scope>NUCLEOTIDE SEQUENCE</scope>
    <source>
        <strain evidence="2">TSTF-M16</strain>
    </source>
</reference>
<name>A0A927HGP2_9RHOB</name>
<keyword evidence="3" id="KW-1185">Reference proteome</keyword>
<evidence type="ECO:0000313" key="3">
    <source>
        <dbReference type="Proteomes" id="UP000635142"/>
    </source>
</evidence>